<name>A0ABN3Q3J3_9ACTN</name>
<comment type="caution">
    <text evidence="1">The sequence shown here is derived from an EMBL/GenBank/DDBJ whole genome shotgun (WGS) entry which is preliminary data.</text>
</comment>
<dbReference type="SUPFAM" id="SSF53474">
    <property type="entry name" value="alpha/beta-Hydrolases"/>
    <property type="match status" value="1"/>
</dbReference>
<accession>A0ABN3Q3J3</accession>
<dbReference type="Gene3D" id="3.40.50.1820">
    <property type="entry name" value="alpha/beta hydrolase"/>
    <property type="match status" value="1"/>
</dbReference>
<reference evidence="1 2" key="1">
    <citation type="journal article" date="2019" name="Int. J. Syst. Evol. Microbiol.">
        <title>The Global Catalogue of Microorganisms (GCM) 10K type strain sequencing project: providing services to taxonomists for standard genome sequencing and annotation.</title>
        <authorList>
            <consortium name="The Broad Institute Genomics Platform"/>
            <consortium name="The Broad Institute Genome Sequencing Center for Infectious Disease"/>
            <person name="Wu L."/>
            <person name="Ma J."/>
        </authorList>
    </citation>
    <scope>NUCLEOTIDE SEQUENCE [LARGE SCALE GENOMIC DNA]</scope>
    <source>
        <strain evidence="1 2">JCM 6833</strain>
    </source>
</reference>
<gene>
    <name evidence="1" type="ORF">GCM10010411_57410</name>
</gene>
<dbReference type="Pfam" id="PF00756">
    <property type="entry name" value="Esterase"/>
    <property type="match status" value="1"/>
</dbReference>
<keyword evidence="1" id="KW-0378">Hydrolase</keyword>
<dbReference type="InterPro" id="IPR050583">
    <property type="entry name" value="Mycobacterial_A85_antigen"/>
</dbReference>
<dbReference type="InterPro" id="IPR000801">
    <property type="entry name" value="Esterase-like"/>
</dbReference>
<evidence type="ECO:0000313" key="2">
    <source>
        <dbReference type="Proteomes" id="UP001501509"/>
    </source>
</evidence>
<dbReference type="Proteomes" id="UP001501509">
    <property type="component" value="Unassembled WGS sequence"/>
</dbReference>
<keyword evidence="2" id="KW-1185">Reference proteome</keyword>
<proteinExistence type="predicted"/>
<dbReference type="PANTHER" id="PTHR48098">
    <property type="entry name" value="ENTEROCHELIN ESTERASE-RELATED"/>
    <property type="match status" value="1"/>
</dbReference>
<dbReference type="GO" id="GO:0016787">
    <property type="term" value="F:hydrolase activity"/>
    <property type="evidence" value="ECO:0007669"/>
    <property type="project" value="UniProtKB-KW"/>
</dbReference>
<protein>
    <submittedName>
        <fullName evidence="1">Alpha/beta hydrolase-fold protein</fullName>
    </submittedName>
</protein>
<dbReference type="InterPro" id="IPR029058">
    <property type="entry name" value="AB_hydrolase_fold"/>
</dbReference>
<evidence type="ECO:0000313" key="1">
    <source>
        <dbReference type="EMBL" id="GAA2614962.1"/>
    </source>
</evidence>
<sequence length="353" mass="40010">MLPWSAELAGRLDEHVFSSDLLRDNPLGDPYERPLWVYVPPGYDDEPERRYPVVYVIQGFTGHLEMWRNRTAFRQPFPELADAVFARGEAPPAIVVYVDAWTSYGGSQFLDSPGTGRYHSYICDELVPWVDAHYRTLADRDHRAISGKSSGGYGAMITPMLRPDLFGALATHAGDALFEYCYMSDFGDAVRHLRAYEGDLMKWWSDFGSRVAFTKAEDGKLLELLGYTASYTAREDGSLELPFDTVTGVLRPEVWQRWLDLDPVRMVPRHADAMLSQRAIWIDGGTRDEWYLDVGAQAFRQALLDAGVKEDVIHFELFDAAHGGIEYRYPLALAWLCRRIAPGETRAIPDRSS</sequence>
<organism evidence="1 2">
    <name type="scientific">Actinomadura fulvescens</name>
    <dbReference type="NCBI Taxonomy" id="46160"/>
    <lineage>
        <taxon>Bacteria</taxon>
        <taxon>Bacillati</taxon>
        <taxon>Actinomycetota</taxon>
        <taxon>Actinomycetes</taxon>
        <taxon>Streptosporangiales</taxon>
        <taxon>Thermomonosporaceae</taxon>
        <taxon>Actinomadura</taxon>
    </lineage>
</organism>
<dbReference type="EMBL" id="BAAATD010000008">
    <property type="protein sequence ID" value="GAA2614962.1"/>
    <property type="molecule type" value="Genomic_DNA"/>
</dbReference>
<dbReference type="RefSeq" id="WP_344545570.1">
    <property type="nucleotide sequence ID" value="NZ_BAAATD010000008.1"/>
</dbReference>